<accession>A0A3N6NCD5</accession>
<dbReference type="InterPro" id="IPR016181">
    <property type="entry name" value="Acyl_CoA_acyltransferase"/>
</dbReference>
<dbReference type="GO" id="GO:0016747">
    <property type="term" value="F:acyltransferase activity, transferring groups other than amino-acyl groups"/>
    <property type="evidence" value="ECO:0007669"/>
    <property type="project" value="InterPro"/>
</dbReference>
<gene>
    <name evidence="2" type="ORF">D1Y85_12175</name>
</gene>
<evidence type="ECO:0000259" key="1">
    <source>
        <dbReference type="Pfam" id="PF00583"/>
    </source>
</evidence>
<dbReference type="Proteomes" id="UP000272778">
    <property type="component" value="Unassembled WGS sequence"/>
</dbReference>
<dbReference type="Gene3D" id="3.40.630.30">
    <property type="match status" value="1"/>
</dbReference>
<comment type="caution">
    <text evidence="2">The sequence shown here is derived from an EMBL/GenBank/DDBJ whole genome shotgun (WGS) entry which is preliminary data.</text>
</comment>
<evidence type="ECO:0000313" key="2">
    <source>
        <dbReference type="EMBL" id="RQH06622.1"/>
    </source>
</evidence>
<dbReference type="AlphaFoldDB" id="A0A3N6NCD5"/>
<keyword evidence="3" id="KW-1185">Reference proteome</keyword>
<keyword evidence="2" id="KW-0808">Transferase</keyword>
<dbReference type="SUPFAM" id="SSF55729">
    <property type="entry name" value="Acyl-CoA N-acyltransferases (Nat)"/>
    <property type="match status" value="1"/>
</dbReference>
<dbReference type="InterPro" id="IPR000182">
    <property type="entry name" value="GNAT_dom"/>
</dbReference>
<feature type="domain" description="N-acetyltransferase" evidence="1">
    <location>
        <begin position="90"/>
        <end position="157"/>
    </location>
</feature>
<organism evidence="2 3">
    <name type="scientific">Paraburkholderia dinghuensis</name>
    <dbReference type="NCBI Taxonomy" id="2305225"/>
    <lineage>
        <taxon>Bacteria</taxon>
        <taxon>Pseudomonadati</taxon>
        <taxon>Pseudomonadota</taxon>
        <taxon>Betaproteobacteria</taxon>
        <taxon>Burkholderiales</taxon>
        <taxon>Burkholderiaceae</taxon>
        <taxon>Paraburkholderia</taxon>
    </lineage>
</organism>
<evidence type="ECO:0000313" key="3">
    <source>
        <dbReference type="Proteomes" id="UP000272778"/>
    </source>
</evidence>
<proteinExistence type="predicted"/>
<reference evidence="2 3" key="1">
    <citation type="submission" date="2018-11" db="EMBL/GenBank/DDBJ databases">
        <title>Paraburkholderia sp. DHOA04, isolated from soil.</title>
        <authorList>
            <person name="Gao Z.-H."/>
            <person name="Qiu L.-H."/>
            <person name="Fu J.-C."/>
        </authorList>
    </citation>
    <scope>NUCLEOTIDE SEQUENCE [LARGE SCALE GENOMIC DNA]</scope>
    <source>
        <strain evidence="2 3">DHOA04</strain>
    </source>
</reference>
<dbReference type="EMBL" id="RQIS01000007">
    <property type="protein sequence ID" value="RQH06622.1"/>
    <property type="molecule type" value="Genomic_DNA"/>
</dbReference>
<sequence>MGLSFAVRVRCGRYTWQPACVSSPWNSMADERVVIRPVWMPQAAADSGTVLGELGPLLLAYWAEARPPGYGEFAFNVEGFVRVWMSRELVPFEIRLDSTLVGFLLLLRRQSLFCRDGVADIATVYLKPEVRHRGLMREAVQRVRELAGVLGITHLYRSVDIQGSATHRMRREELPCR</sequence>
<protein>
    <submittedName>
        <fullName evidence="2">N-acetyltransferase</fullName>
    </submittedName>
</protein>
<dbReference type="Pfam" id="PF00583">
    <property type="entry name" value="Acetyltransf_1"/>
    <property type="match status" value="1"/>
</dbReference>
<dbReference type="OrthoDB" id="1902458at2"/>
<name>A0A3N6NCD5_9BURK</name>